<dbReference type="PANTHER" id="PTHR30008">
    <property type="entry name" value="EXODEOXYRIBONUCLEASE 7 LARGE SUBUNIT"/>
    <property type="match status" value="1"/>
</dbReference>
<dbReference type="RefSeq" id="WP_102951386.1">
    <property type="nucleotide sequence ID" value="NZ_CP024847.1"/>
</dbReference>
<evidence type="ECO:0000313" key="4">
    <source>
        <dbReference type="Proteomes" id="UP000236655"/>
    </source>
</evidence>
<feature type="transmembrane region" description="Helical" evidence="1">
    <location>
        <begin position="299"/>
        <end position="317"/>
    </location>
</feature>
<dbReference type="GO" id="GO:0009318">
    <property type="term" value="C:exodeoxyribonuclease VII complex"/>
    <property type="evidence" value="ECO:0007669"/>
    <property type="project" value="InterPro"/>
</dbReference>
<protein>
    <recommendedName>
        <fullName evidence="2">Exonuclease VII large subunit C-terminal domain-containing protein</fullName>
    </recommendedName>
</protein>
<reference evidence="4" key="1">
    <citation type="submission" date="2017-11" db="EMBL/GenBank/DDBJ databases">
        <authorList>
            <person name="Chan K.G."/>
            <person name="Lee L.S."/>
        </authorList>
    </citation>
    <scope>NUCLEOTIDE SEQUENCE [LARGE SCALE GENOMIC DNA]</scope>
    <source>
        <strain evidence="4">DSM 100970</strain>
    </source>
</reference>
<dbReference type="KEGG" id="nba:CUN60_07175"/>
<keyword evidence="4" id="KW-1185">Reference proteome</keyword>
<organism evidence="3 4">
    <name type="scientific">Aquella oligotrophica</name>
    <dbReference type="NCBI Taxonomy" id="2067065"/>
    <lineage>
        <taxon>Bacteria</taxon>
        <taxon>Pseudomonadati</taxon>
        <taxon>Pseudomonadota</taxon>
        <taxon>Betaproteobacteria</taxon>
        <taxon>Neisseriales</taxon>
        <taxon>Neisseriaceae</taxon>
        <taxon>Aquella</taxon>
    </lineage>
</organism>
<dbReference type="PANTHER" id="PTHR30008:SF0">
    <property type="entry name" value="EXODEOXYRIBONUCLEASE 7 LARGE SUBUNIT"/>
    <property type="match status" value="1"/>
</dbReference>
<proteinExistence type="predicted"/>
<dbReference type="GO" id="GO:0006308">
    <property type="term" value="P:DNA catabolic process"/>
    <property type="evidence" value="ECO:0007669"/>
    <property type="project" value="InterPro"/>
</dbReference>
<keyword evidence="1" id="KW-0472">Membrane</keyword>
<evidence type="ECO:0000313" key="3">
    <source>
        <dbReference type="EMBL" id="AUR52090.1"/>
    </source>
</evidence>
<sequence length="318" mass="35863">MLLNKPLSYLIDLYNGNLSKLVTNAPESQSFLFETTAVIVGIPNKAYKNTLYYKIAEEETNSKDSTISVAIDKQFADFKLSDKVKIIGQFYVGFYNGGLQLNIKAEMMELVDSRLTQQDSISAIDVLKSFPKKRVPFPFSKPLNIALIQPISNTSVQDFMKKLPSEGIYLKNYPTNISSKTAILDCIQSILKDNQNNPYKYNILAVIRGGGDGFEVFDDLDVCRAFANIDMHKIVGLGHEENRCLIEFVSDHAEATPSYLTTYLVHQLDSVVKNKLQTKYYNNKSKTTSVPDNKLETKLNWIIGFLIVLIVIISFKVL</sequence>
<dbReference type="Proteomes" id="UP000236655">
    <property type="component" value="Chromosome"/>
</dbReference>
<dbReference type="InterPro" id="IPR020579">
    <property type="entry name" value="Exonuc_VII_lsu_C"/>
</dbReference>
<name>A0A2I7N6N1_9NEIS</name>
<keyword evidence="1" id="KW-0812">Transmembrane</keyword>
<dbReference type="GO" id="GO:0008855">
    <property type="term" value="F:exodeoxyribonuclease VII activity"/>
    <property type="evidence" value="ECO:0007669"/>
    <property type="project" value="InterPro"/>
</dbReference>
<accession>A0A2I7N6N1</accession>
<evidence type="ECO:0000259" key="2">
    <source>
        <dbReference type="Pfam" id="PF02601"/>
    </source>
</evidence>
<dbReference type="EMBL" id="CP024847">
    <property type="protein sequence ID" value="AUR52090.1"/>
    <property type="molecule type" value="Genomic_DNA"/>
</dbReference>
<feature type="domain" description="Exonuclease VII large subunit C-terminal" evidence="2">
    <location>
        <begin position="141"/>
        <end position="277"/>
    </location>
</feature>
<dbReference type="InterPro" id="IPR003753">
    <property type="entry name" value="Exonuc_VII_L"/>
</dbReference>
<evidence type="ECO:0000256" key="1">
    <source>
        <dbReference type="SAM" id="Phobius"/>
    </source>
</evidence>
<dbReference type="AlphaFoldDB" id="A0A2I7N6N1"/>
<dbReference type="Pfam" id="PF02601">
    <property type="entry name" value="Exonuc_VII_L"/>
    <property type="match status" value="1"/>
</dbReference>
<gene>
    <name evidence="3" type="ORF">CUN60_07175</name>
</gene>
<dbReference type="OrthoDB" id="7258708at2"/>
<keyword evidence="1" id="KW-1133">Transmembrane helix</keyword>